<evidence type="ECO:0000313" key="3">
    <source>
        <dbReference type="Proteomes" id="UP000242519"/>
    </source>
</evidence>
<dbReference type="SUPFAM" id="SSF46565">
    <property type="entry name" value="Chaperone J-domain"/>
    <property type="match status" value="1"/>
</dbReference>
<dbReference type="InParanoid" id="A0A218ZBP4"/>
<dbReference type="PRINTS" id="PR00625">
    <property type="entry name" value="JDOMAIN"/>
</dbReference>
<dbReference type="SMART" id="SM00271">
    <property type="entry name" value="DnaJ"/>
    <property type="match status" value="1"/>
</dbReference>
<dbReference type="InterPro" id="IPR051964">
    <property type="entry name" value="Chaperone_stress_response"/>
</dbReference>
<dbReference type="AlphaFoldDB" id="A0A218ZBP4"/>
<dbReference type="PANTHER" id="PTHR44029">
    <property type="entry name" value="DNAJ HOMOLOG SUBFAMILY C MEMBER 21"/>
    <property type="match status" value="1"/>
</dbReference>
<dbReference type="CDD" id="cd06257">
    <property type="entry name" value="DnaJ"/>
    <property type="match status" value="1"/>
</dbReference>
<keyword evidence="3" id="KW-1185">Reference proteome</keyword>
<evidence type="ECO:0000313" key="2">
    <source>
        <dbReference type="EMBL" id="OWP05020.1"/>
    </source>
</evidence>
<dbReference type="Gene3D" id="1.10.287.110">
    <property type="entry name" value="DnaJ domain"/>
    <property type="match status" value="1"/>
</dbReference>
<dbReference type="EMBL" id="MZNU01000083">
    <property type="protein sequence ID" value="OWP05020.1"/>
    <property type="molecule type" value="Genomic_DNA"/>
</dbReference>
<dbReference type="OrthoDB" id="10265645at2759"/>
<dbReference type="Proteomes" id="UP000242519">
    <property type="component" value="Unassembled WGS sequence"/>
</dbReference>
<feature type="domain" description="J" evidence="1">
    <location>
        <begin position="6"/>
        <end position="72"/>
    </location>
</feature>
<reference evidence="2 3" key="1">
    <citation type="submission" date="2017-04" db="EMBL/GenBank/DDBJ databases">
        <title>Draft genome sequence of Marssonina coronaria NL1: causal agent of apple blotch.</title>
        <authorList>
            <person name="Cheng Q."/>
        </authorList>
    </citation>
    <scope>NUCLEOTIDE SEQUENCE [LARGE SCALE GENOMIC DNA]</scope>
    <source>
        <strain evidence="2 3">NL1</strain>
    </source>
</reference>
<dbReference type="PANTHER" id="PTHR44029:SF1">
    <property type="entry name" value="DNAJ HOMOLOG SUBFAMILY C MEMBER 21"/>
    <property type="match status" value="1"/>
</dbReference>
<proteinExistence type="predicted"/>
<comment type="caution">
    <text evidence="2">The sequence shown here is derived from an EMBL/GenBank/DDBJ whole genome shotgun (WGS) entry which is preliminary data.</text>
</comment>
<accession>A0A218ZBP4</accession>
<organism evidence="2 3">
    <name type="scientific">Diplocarpon coronariae</name>
    <dbReference type="NCBI Taxonomy" id="2795749"/>
    <lineage>
        <taxon>Eukaryota</taxon>
        <taxon>Fungi</taxon>
        <taxon>Dikarya</taxon>
        <taxon>Ascomycota</taxon>
        <taxon>Pezizomycotina</taxon>
        <taxon>Leotiomycetes</taxon>
        <taxon>Helotiales</taxon>
        <taxon>Drepanopezizaceae</taxon>
        <taxon>Diplocarpon</taxon>
    </lineage>
</organism>
<dbReference type="Pfam" id="PF00226">
    <property type="entry name" value="DnaJ"/>
    <property type="match status" value="1"/>
</dbReference>
<sequence>MATIHDHYTILGIDFESTGEEIRIAYWLQSLLKHPDKYRDKVLRVTQEFQLLGGAFKTLSDKRLRKIYDIRYADSILKVARVKVNAPLRNQFVAARAAHEGDQQEEIAKQAASKAAGKLAREQNVKAMEFI</sequence>
<name>A0A218ZBP4_9HELO</name>
<dbReference type="GO" id="GO:0005737">
    <property type="term" value="C:cytoplasm"/>
    <property type="evidence" value="ECO:0007669"/>
    <property type="project" value="TreeGrafter"/>
</dbReference>
<evidence type="ECO:0000259" key="1">
    <source>
        <dbReference type="PROSITE" id="PS50076"/>
    </source>
</evidence>
<protein>
    <submittedName>
        <fullName evidence="2">DnaJ domain-containing protein</fullName>
    </submittedName>
</protein>
<dbReference type="PROSITE" id="PS50076">
    <property type="entry name" value="DNAJ_2"/>
    <property type="match status" value="1"/>
</dbReference>
<gene>
    <name evidence="2" type="ORF">B2J93_590</name>
</gene>
<dbReference type="InterPro" id="IPR036869">
    <property type="entry name" value="J_dom_sf"/>
</dbReference>
<dbReference type="InterPro" id="IPR001623">
    <property type="entry name" value="DnaJ_domain"/>
</dbReference>